<gene>
    <name evidence="1" type="ORF">EV188_108111</name>
</gene>
<dbReference type="EMBL" id="SNYO01000008">
    <property type="protein sequence ID" value="TDQ51751.1"/>
    <property type="molecule type" value="Genomic_DNA"/>
</dbReference>
<dbReference type="RefSeq" id="WP_166660033.1">
    <property type="nucleotide sequence ID" value="NZ_BAABHR010000040.1"/>
</dbReference>
<sequence length="49" mass="5465">MTTTTITAAPAGDLLALDDLLSPGEIAWRDDVRAFVDRAIRPHVGRWFR</sequence>
<name>A0A4R6UX17_9PSEU</name>
<evidence type="ECO:0000313" key="1">
    <source>
        <dbReference type="EMBL" id="TDQ51751.1"/>
    </source>
</evidence>
<dbReference type="AlphaFoldDB" id="A0A4R6UX17"/>
<protein>
    <submittedName>
        <fullName evidence="1">Uncharacterized protein</fullName>
    </submittedName>
</protein>
<dbReference type="InterPro" id="IPR037069">
    <property type="entry name" value="AcylCoA_DH/ox_N_sf"/>
</dbReference>
<dbReference type="Proteomes" id="UP000295705">
    <property type="component" value="Unassembled WGS sequence"/>
</dbReference>
<dbReference type="GO" id="GO:0016627">
    <property type="term" value="F:oxidoreductase activity, acting on the CH-CH group of donors"/>
    <property type="evidence" value="ECO:0007669"/>
    <property type="project" value="InterPro"/>
</dbReference>
<keyword evidence="2" id="KW-1185">Reference proteome</keyword>
<evidence type="ECO:0000313" key="2">
    <source>
        <dbReference type="Proteomes" id="UP000295705"/>
    </source>
</evidence>
<dbReference type="Gene3D" id="1.10.540.10">
    <property type="entry name" value="Acyl-CoA dehydrogenase/oxidase, N-terminal domain"/>
    <property type="match status" value="1"/>
</dbReference>
<dbReference type="GO" id="GO:0050660">
    <property type="term" value="F:flavin adenine dinucleotide binding"/>
    <property type="evidence" value="ECO:0007669"/>
    <property type="project" value="InterPro"/>
</dbReference>
<accession>A0A4R6UX17</accession>
<comment type="caution">
    <text evidence="1">The sequence shown here is derived from an EMBL/GenBank/DDBJ whole genome shotgun (WGS) entry which is preliminary data.</text>
</comment>
<reference evidence="1 2" key="1">
    <citation type="submission" date="2019-03" db="EMBL/GenBank/DDBJ databases">
        <title>Genomic Encyclopedia of Type Strains, Phase IV (KMG-IV): sequencing the most valuable type-strain genomes for metagenomic binning, comparative biology and taxonomic classification.</title>
        <authorList>
            <person name="Goeker M."/>
        </authorList>
    </citation>
    <scope>NUCLEOTIDE SEQUENCE [LARGE SCALE GENOMIC DNA]</scope>
    <source>
        <strain evidence="1 2">DSM 45775</strain>
    </source>
</reference>
<proteinExistence type="predicted"/>
<organism evidence="1 2">
    <name type="scientific">Actinomycetospora succinea</name>
    <dbReference type="NCBI Taxonomy" id="663603"/>
    <lineage>
        <taxon>Bacteria</taxon>
        <taxon>Bacillati</taxon>
        <taxon>Actinomycetota</taxon>
        <taxon>Actinomycetes</taxon>
        <taxon>Pseudonocardiales</taxon>
        <taxon>Pseudonocardiaceae</taxon>
        <taxon>Actinomycetospora</taxon>
    </lineage>
</organism>